<proteinExistence type="predicted"/>
<organism evidence="1 2">
    <name type="scientific">Camellia lanceoleosa</name>
    <dbReference type="NCBI Taxonomy" id="1840588"/>
    <lineage>
        <taxon>Eukaryota</taxon>
        <taxon>Viridiplantae</taxon>
        <taxon>Streptophyta</taxon>
        <taxon>Embryophyta</taxon>
        <taxon>Tracheophyta</taxon>
        <taxon>Spermatophyta</taxon>
        <taxon>Magnoliopsida</taxon>
        <taxon>eudicotyledons</taxon>
        <taxon>Gunneridae</taxon>
        <taxon>Pentapetalae</taxon>
        <taxon>asterids</taxon>
        <taxon>Ericales</taxon>
        <taxon>Theaceae</taxon>
        <taxon>Camellia</taxon>
    </lineage>
</organism>
<evidence type="ECO:0000313" key="2">
    <source>
        <dbReference type="Proteomes" id="UP001060215"/>
    </source>
</evidence>
<accession>A0ACC0GBM2</accession>
<name>A0ACC0GBM2_9ERIC</name>
<comment type="caution">
    <text evidence="1">The sequence shown here is derived from an EMBL/GenBank/DDBJ whole genome shotgun (WGS) entry which is preliminary data.</text>
</comment>
<dbReference type="EMBL" id="CM045767">
    <property type="protein sequence ID" value="KAI7998548.1"/>
    <property type="molecule type" value="Genomic_DNA"/>
</dbReference>
<sequence>MLLQPPNQRPIDPRFSNDQRTNDQSIQEQGRGEGKQVACENHHGICAICLNNIVLQETTLVKRCEHAYCWELFSHWVAAMTVQNNFMLLLKVPLLYFPPFYSHDFGTGVTRRIYELVSLPTILKLKRLSTTAEPYKDSWKAELKEFSSNNGYDLNKNGDSAPLLLDVLKGFLKYRPFYNVSPGRHLTVVRKEDGSSGDGEVL</sequence>
<dbReference type="Proteomes" id="UP001060215">
    <property type="component" value="Chromosome 10"/>
</dbReference>
<evidence type="ECO:0000313" key="1">
    <source>
        <dbReference type="EMBL" id="KAI7998548.1"/>
    </source>
</evidence>
<keyword evidence="2" id="KW-1185">Reference proteome</keyword>
<reference evidence="1 2" key="1">
    <citation type="journal article" date="2022" name="Plant J.">
        <title>Chromosome-level genome of Camellia lanceoleosa provides a valuable resource for understanding genome evolution and self-incompatibility.</title>
        <authorList>
            <person name="Gong W."/>
            <person name="Xiao S."/>
            <person name="Wang L."/>
            <person name="Liao Z."/>
            <person name="Chang Y."/>
            <person name="Mo W."/>
            <person name="Hu G."/>
            <person name="Li W."/>
            <person name="Zhao G."/>
            <person name="Zhu H."/>
            <person name="Hu X."/>
            <person name="Ji K."/>
            <person name="Xiang X."/>
            <person name="Song Q."/>
            <person name="Yuan D."/>
            <person name="Jin S."/>
            <person name="Zhang L."/>
        </authorList>
    </citation>
    <scope>NUCLEOTIDE SEQUENCE [LARGE SCALE GENOMIC DNA]</scope>
    <source>
        <strain evidence="1">SQ_2022a</strain>
    </source>
</reference>
<protein>
    <submittedName>
        <fullName evidence="1">Protein TONNEAU 1a</fullName>
    </submittedName>
</protein>
<gene>
    <name evidence="1" type="ORF">LOK49_LG10G00338</name>
</gene>